<evidence type="ECO:0000313" key="3">
    <source>
        <dbReference type="Proteomes" id="UP000001194"/>
    </source>
</evidence>
<dbReference type="GO" id="GO:0016651">
    <property type="term" value="F:oxidoreductase activity, acting on NAD(P)H"/>
    <property type="evidence" value="ECO:0007669"/>
    <property type="project" value="InterPro"/>
</dbReference>
<dbReference type="InParanoid" id="B0DXV8"/>
<dbReference type="InterPro" id="IPR013149">
    <property type="entry name" value="ADH-like_C"/>
</dbReference>
<accession>B0DXV8</accession>
<keyword evidence="3" id="KW-1185">Reference proteome</keyword>
<protein>
    <submittedName>
        <fullName evidence="2">Predicted protein</fullName>
    </submittedName>
</protein>
<dbReference type="CDD" id="cd08249">
    <property type="entry name" value="enoyl_reductase_like"/>
    <property type="match status" value="1"/>
</dbReference>
<dbReference type="Proteomes" id="UP000001194">
    <property type="component" value="Unassembled WGS sequence"/>
</dbReference>
<dbReference type="Gene3D" id="3.40.50.720">
    <property type="entry name" value="NAD(P)-binding Rossmann-like Domain"/>
    <property type="match status" value="1"/>
</dbReference>
<dbReference type="KEGG" id="lbc:LACBIDRAFT_295757"/>
<name>B0DXV8_LACBS</name>
<reference evidence="2 3" key="1">
    <citation type="journal article" date="2008" name="Nature">
        <title>The genome of Laccaria bicolor provides insights into mycorrhizal symbiosis.</title>
        <authorList>
            <person name="Martin F."/>
            <person name="Aerts A."/>
            <person name="Ahren D."/>
            <person name="Brun A."/>
            <person name="Danchin E.G.J."/>
            <person name="Duchaussoy F."/>
            <person name="Gibon J."/>
            <person name="Kohler A."/>
            <person name="Lindquist E."/>
            <person name="Pereda V."/>
            <person name="Salamov A."/>
            <person name="Shapiro H.J."/>
            <person name="Wuyts J."/>
            <person name="Blaudez D."/>
            <person name="Buee M."/>
            <person name="Brokstein P."/>
            <person name="Canbaeck B."/>
            <person name="Cohen D."/>
            <person name="Courty P.E."/>
            <person name="Coutinho P.M."/>
            <person name="Delaruelle C."/>
            <person name="Detter J.C."/>
            <person name="Deveau A."/>
            <person name="DiFazio S."/>
            <person name="Duplessis S."/>
            <person name="Fraissinet-Tachet L."/>
            <person name="Lucic E."/>
            <person name="Frey-Klett P."/>
            <person name="Fourrey C."/>
            <person name="Feussner I."/>
            <person name="Gay G."/>
            <person name="Grimwood J."/>
            <person name="Hoegger P.J."/>
            <person name="Jain P."/>
            <person name="Kilaru S."/>
            <person name="Labbe J."/>
            <person name="Lin Y.C."/>
            <person name="Legue V."/>
            <person name="Le Tacon F."/>
            <person name="Marmeisse R."/>
            <person name="Melayah D."/>
            <person name="Montanini B."/>
            <person name="Muratet M."/>
            <person name="Nehls U."/>
            <person name="Niculita-Hirzel H."/>
            <person name="Oudot-Le Secq M.P."/>
            <person name="Peter M."/>
            <person name="Quesneville H."/>
            <person name="Rajashekar B."/>
            <person name="Reich M."/>
            <person name="Rouhier N."/>
            <person name="Schmutz J."/>
            <person name="Yin T."/>
            <person name="Chalot M."/>
            <person name="Henrissat B."/>
            <person name="Kuees U."/>
            <person name="Lucas S."/>
            <person name="Van de Peer Y."/>
            <person name="Podila G.K."/>
            <person name="Polle A."/>
            <person name="Pukkila P.J."/>
            <person name="Richardson P.M."/>
            <person name="Rouze P."/>
            <person name="Sanders I.R."/>
            <person name="Stajich J.E."/>
            <person name="Tunlid A."/>
            <person name="Tuskan G."/>
            <person name="Grigoriev I.V."/>
        </authorList>
    </citation>
    <scope>NUCLEOTIDE SEQUENCE [LARGE SCALE GENOMIC DNA]</scope>
    <source>
        <strain evidence="3">S238N-H82 / ATCC MYA-4686</strain>
    </source>
</reference>
<dbReference type="InterPro" id="IPR013154">
    <property type="entry name" value="ADH-like_N"/>
</dbReference>
<dbReference type="InterPro" id="IPR020843">
    <property type="entry name" value="ER"/>
</dbReference>
<feature type="domain" description="Enoyl reductase (ER)" evidence="1">
    <location>
        <begin position="31"/>
        <end position="376"/>
    </location>
</feature>
<dbReference type="PANTHER" id="PTHR45348:SF3">
    <property type="entry name" value="ENOYL REDUCTASE (ER) DOMAIN-CONTAINING PROTEIN"/>
    <property type="match status" value="1"/>
</dbReference>
<dbReference type="SUPFAM" id="SSF50129">
    <property type="entry name" value="GroES-like"/>
    <property type="match status" value="1"/>
</dbReference>
<evidence type="ECO:0000259" key="1">
    <source>
        <dbReference type="SMART" id="SM00829"/>
    </source>
</evidence>
<proteinExistence type="predicted"/>
<dbReference type="RefSeq" id="XP_001888759.1">
    <property type="nucleotide sequence ID" value="XM_001888724.1"/>
</dbReference>
<dbReference type="OrthoDB" id="9992527at2759"/>
<dbReference type="Gene3D" id="3.90.180.10">
    <property type="entry name" value="Medium-chain alcohol dehydrogenases, catalytic domain"/>
    <property type="match status" value="1"/>
</dbReference>
<dbReference type="InterPro" id="IPR047122">
    <property type="entry name" value="Trans-enoyl_RdTase-like"/>
</dbReference>
<dbReference type="SUPFAM" id="SSF51735">
    <property type="entry name" value="NAD(P)-binding Rossmann-fold domains"/>
    <property type="match status" value="1"/>
</dbReference>
<dbReference type="Pfam" id="PF00107">
    <property type="entry name" value="ADH_zinc_N"/>
    <property type="match status" value="1"/>
</dbReference>
<dbReference type="AlphaFoldDB" id="B0DXV8"/>
<dbReference type="STRING" id="486041.B0DXV8"/>
<dbReference type="InterPro" id="IPR011032">
    <property type="entry name" value="GroES-like_sf"/>
</dbReference>
<sequence>MPTVTLETQRSIASLVSSSLAACLTLPFATTSLGKIDAIQIPTRTPGDGDILIKTSAVAISLFDTYPVDRAFLVNAYPYILGFNGAGTVVKVGTGVHDFKLGDRVVALTMDPVKGKSSQEYITVSRTLCAKIPDSLPFPEAATIPDNFVTAFYVLFSQLGLPNPSSFPAPTIPLYSNTPILVYGAGSTVGQYVIQLLQLAGYTNVIATASAKHHAYLRSLGATHTFDYNSPSLVEDVTKAAGGKVTLAVDCVSVKESLAILGKMVSAPGTVALLLPIKEGSTITGNVEEKLYMKLPDDINPFSKDIEVFEIKTFLYQEDEVLRENLMPKILSELLAAGLIKPNKVRLFDQGSIRERVEAALDQLRHNTIKGEKAVVVFET</sequence>
<dbReference type="Pfam" id="PF08240">
    <property type="entry name" value="ADH_N"/>
    <property type="match status" value="1"/>
</dbReference>
<dbReference type="PANTHER" id="PTHR45348">
    <property type="entry name" value="HYPOTHETICAL OXIDOREDUCTASE (EUROFUNG)"/>
    <property type="match status" value="1"/>
</dbReference>
<dbReference type="HOGENOM" id="CLU_026673_16_5_1"/>
<dbReference type="SMART" id="SM00829">
    <property type="entry name" value="PKS_ER"/>
    <property type="match status" value="1"/>
</dbReference>
<dbReference type="EMBL" id="DS547148">
    <property type="protein sequence ID" value="EDR00532.1"/>
    <property type="molecule type" value="Genomic_DNA"/>
</dbReference>
<organism evidence="3">
    <name type="scientific">Laccaria bicolor (strain S238N-H82 / ATCC MYA-4686)</name>
    <name type="common">Bicoloured deceiver</name>
    <name type="synonym">Laccaria laccata var. bicolor</name>
    <dbReference type="NCBI Taxonomy" id="486041"/>
    <lineage>
        <taxon>Eukaryota</taxon>
        <taxon>Fungi</taxon>
        <taxon>Dikarya</taxon>
        <taxon>Basidiomycota</taxon>
        <taxon>Agaricomycotina</taxon>
        <taxon>Agaricomycetes</taxon>
        <taxon>Agaricomycetidae</taxon>
        <taxon>Agaricales</taxon>
        <taxon>Agaricineae</taxon>
        <taxon>Hydnangiaceae</taxon>
        <taxon>Laccaria</taxon>
    </lineage>
</organism>
<dbReference type="GeneID" id="6084431"/>
<gene>
    <name evidence="2" type="ORF">LACBIDRAFT_295757</name>
</gene>
<dbReference type="InterPro" id="IPR036291">
    <property type="entry name" value="NAD(P)-bd_dom_sf"/>
</dbReference>
<evidence type="ECO:0000313" key="2">
    <source>
        <dbReference type="EMBL" id="EDR00532.1"/>
    </source>
</evidence>